<proteinExistence type="predicted"/>
<dbReference type="Pfam" id="PF00170">
    <property type="entry name" value="bZIP_1"/>
    <property type="match status" value="1"/>
</dbReference>
<organism evidence="2 3">
    <name type="scientific">Anncaliia algerae PRA339</name>
    <dbReference type="NCBI Taxonomy" id="1288291"/>
    <lineage>
        <taxon>Eukaryota</taxon>
        <taxon>Fungi</taxon>
        <taxon>Fungi incertae sedis</taxon>
        <taxon>Microsporidia</taxon>
        <taxon>Tubulinosematoidea</taxon>
        <taxon>Tubulinosematidae</taxon>
        <taxon>Anncaliia</taxon>
    </lineage>
</organism>
<gene>
    <name evidence="2" type="ORF">H312_02056</name>
</gene>
<dbReference type="AlphaFoldDB" id="A0A059F0Q3"/>
<dbReference type="VEuPathDB" id="MicrosporidiaDB:H312_02056"/>
<protein>
    <recommendedName>
        <fullName evidence="1">BZIP domain-containing protein</fullName>
    </recommendedName>
</protein>
<dbReference type="STRING" id="1288291.A0A059F0Q3"/>
<dbReference type="Gene3D" id="1.20.5.170">
    <property type="match status" value="1"/>
</dbReference>
<feature type="domain" description="BZIP" evidence="1">
    <location>
        <begin position="67"/>
        <end position="81"/>
    </location>
</feature>
<accession>A0A059F0Q3</accession>
<dbReference type="SUPFAM" id="SSF57959">
    <property type="entry name" value="Leucine zipper domain"/>
    <property type="match status" value="1"/>
</dbReference>
<dbReference type="Proteomes" id="UP000030655">
    <property type="component" value="Unassembled WGS sequence"/>
</dbReference>
<dbReference type="CDD" id="cd14686">
    <property type="entry name" value="bZIP"/>
    <property type="match status" value="1"/>
</dbReference>
<dbReference type="InterPro" id="IPR046347">
    <property type="entry name" value="bZIP_sf"/>
</dbReference>
<evidence type="ECO:0000313" key="2">
    <source>
        <dbReference type="EMBL" id="KCZ80544.1"/>
    </source>
</evidence>
<evidence type="ECO:0000259" key="1">
    <source>
        <dbReference type="PROSITE" id="PS00036"/>
    </source>
</evidence>
<sequence length="197" mass="23907">MKDIDQNSNNMIPNQDNSYPQYHNNTYFCLNNKEGRNEQYFEPPKFDQKMMQWDNRYDVEHIKTMWKKERNRLAAKKSRDKKAIQIRELEYRDKKMSEEIHVFKECVNDYDNILAELFSYLEYILDLNRSENREDFILLFDCLCKLKKSGNNSQYLIETSDLIERPLRITNSRIDALTSKIRESLREFLSKKSNNFE</sequence>
<dbReference type="InterPro" id="IPR004827">
    <property type="entry name" value="bZIP"/>
</dbReference>
<reference evidence="2 3" key="2">
    <citation type="submission" date="2014-03" db="EMBL/GenBank/DDBJ databases">
        <title>The Genome Sequence of Anncaliia algerae insect isolate PRA339.</title>
        <authorList>
            <consortium name="The Broad Institute Genome Sequencing Platform"/>
            <consortium name="The Broad Institute Genome Sequencing Center for Infectious Disease"/>
            <person name="Cuomo C."/>
            <person name="Becnel J."/>
            <person name="Sanscrainte N."/>
            <person name="Walker B."/>
            <person name="Young S.K."/>
            <person name="Zeng Q."/>
            <person name="Gargeya S."/>
            <person name="Fitzgerald M."/>
            <person name="Haas B."/>
            <person name="Abouelleil A."/>
            <person name="Alvarado L."/>
            <person name="Arachchi H.M."/>
            <person name="Berlin A.M."/>
            <person name="Chapman S.B."/>
            <person name="Dewar J."/>
            <person name="Goldberg J."/>
            <person name="Griggs A."/>
            <person name="Gujja S."/>
            <person name="Hansen M."/>
            <person name="Howarth C."/>
            <person name="Imamovic A."/>
            <person name="Larimer J."/>
            <person name="McCowan C."/>
            <person name="Murphy C."/>
            <person name="Neiman D."/>
            <person name="Pearson M."/>
            <person name="Priest M."/>
            <person name="Roberts A."/>
            <person name="Saif S."/>
            <person name="Shea T."/>
            <person name="Sisk P."/>
            <person name="Sykes S."/>
            <person name="Wortman J."/>
            <person name="Nusbaum C."/>
            <person name="Birren B."/>
        </authorList>
    </citation>
    <scope>NUCLEOTIDE SEQUENCE [LARGE SCALE GENOMIC DNA]</scope>
    <source>
        <strain evidence="2 3">PRA339</strain>
    </source>
</reference>
<dbReference type="PROSITE" id="PS00036">
    <property type="entry name" value="BZIP_BASIC"/>
    <property type="match status" value="1"/>
</dbReference>
<dbReference type="OrthoDB" id="2187714at2759"/>
<evidence type="ECO:0000313" key="3">
    <source>
        <dbReference type="Proteomes" id="UP000030655"/>
    </source>
</evidence>
<dbReference type="HOGENOM" id="CLU_119594_0_0_1"/>
<name>A0A059F0Q3_9MICR</name>
<reference evidence="3" key="1">
    <citation type="submission" date="2013-02" db="EMBL/GenBank/DDBJ databases">
        <authorList>
            <consortium name="The Broad Institute Genome Sequencing Platform"/>
            <person name="Cuomo C."/>
            <person name="Becnel J."/>
            <person name="Sanscrainte N."/>
            <person name="Walker B."/>
            <person name="Young S.K."/>
            <person name="Zeng Q."/>
            <person name="Gargeya S."/>
            <person name="Fitzgerald M."/>
            <person name="Haas B."/>
            <person name="Abouelleil A."/>
            <person name="Alvarado L."/>
            <person name="Arachchi H.M."/>
            <person name="Berlin A.M."/>
            <person name="Chapman S.B."/>
            <person name="Dewar J."/>
            <person name="Goldberg J."/>
            <person name="Griggs A."/>
            <person name="Gujja S."/>
            <person name="Hansen M."/>
            <person name="Howarth C."/>
            <person name="Imamovic A."/>
            <person name="Larimer J."/>
            <person name="McCowan C."/>
            <person name="Murphy C."/>
            <person name="Neiman D."/>
            <person name="Pearson M."/>
            <person name="Priest M."/>
            <person name="Roberts A."/>
            <person name="Saif S."/>
            <person name="Shea T."/>
            <person name="Sisk P."/>
            <person name="Sykes S."/>
            <person name="Wortman J."/>
            <person name="Nusbaum C."/>
            <person name="Birren B."/>
        </authorList>
    </citation>
    <scope>NUCLEOTIDE SEQUENCE [LARGE SCALE GENOMIC DNA]</scope>
    <source>
        <strain evidence="3">PRA339</strain>
    </source>
</reference>
<keyword evidence="3" id="KW-1185">Reference proteome</keyword>
<dbReference type="EMBL" id="KK365175">
    <property type="protein sequence ID" value="KCZ80544.1"/>
    <property type="molecule type" value="Genomic_DNA"/>
</dbReference>
<dbReference type="GO" id="GO:0003700">
    <property type="term" value="F:DNA-binding transcription factor activity"/>
    <property type="evidence" value="ECO:0007669"/>
    <property type="project" value="InterPro"/>
</dbReference>